<gene>
    <name evidence="1" type="ORF">ACD661_14045</name>
</gene>
<accession>A0ABW8DAE3</accession>
<reference evidence="1 2" key="1">
    <citation type="submission" date="2024-08" db="EMBL/GenBank/DDBJ databases">
        <title>Draft Genome Sequence of Legionella lytica strain DSB2004, Isolated From a Fire Sprinkler System.</title>
        <authorList>
            <person name="Everhart A.D."/>
            <person name="Kidane D.T."/>
            <person name="Farone A.L."/>
            <person name="Farone M.B."/>
        </authorList>
    </citation>
    <scope>NUCLEOTIDE SEQUENCE [LARGE SCALE GENOMIC DNA]</scope>
    <source>
        <strain evidence="1 2">DSB2004</strain>
    </source>
</reference>
<dbReference type="EMBL" id="JBGORX010000008">
    <property type="protein sequence ID" value="MFJ1269682.1"/>
    <property type="molecule type" value="Genomic_DNA"/>
</dbReference>
<name>A0ABW8DAE3_9GAMM</name>
<proteinExistence type="predicted"/>
<dbReference type="Proteomes" id="UP001615550">
    <property type="component" value="Unassembled WGS sequence"/>
</dbReference>
<protein>
    <submittedName>
        <fullName evidence="1">Uncharacterized protein</fullName>
    </submittedName>
</protein>
<comment type="caution">
    <text evidence="1">The sequence shown here is derived from an EMBL/GenBank/DDBJ whole genome shotgun (WGS) entry which is preliminary data.</text>
</comment>
<sequence>MTNDSVELQRLLTEMATLIEQKADPDPQLYMLFFQQPELSFKLVDIINNLEENLDEGLAVYSACIFALDICVAQLQGAAEANNKLSAKVLVNLMDHLAELIYSQKHSLSFWLPILNSFYEAHVELSEDLKNAYFDLANQEEDPLDDQLLNGEEQPSHLDAIRDLIHELSDLSVFEIAENFFAQSYAMPADFFTDLIIDLYSIEEGADIALFTLLHPKAEVRDTAITTLGQIIDQVTFSSASLSRLQNIMYWYPEHYHPLFNSWIKIQRKKGVVFAPDSGKATVHIKATEVDGTGAQGIFIHARKNRKNRLCGLLLKFNIGIKDAWMTPVVTAKEVKEYYGQAFDENVTLRDVDLPYFIMMVEHFLAETLAHGDIPHVHFLEIQELLGLRLRPHQLDLEDVFEQLSVQITPFTPEAISESLQRSKSWLKSKAFTESWYIENPLIDKIVNHNSSFVDGIRVCNLEKAISEVFREEMEHHRDKWQFHFLWIALWMKSKERLNEKIWRDSFLIAYSIHDGVALEEIPVMREICRQTVINSVETMHERRTHLSQE</sequence>
<evidence type="ECO:0000313" key="2">
    <source>
        <dbReference type="Proteomes" id="UP001615550"/>
    </source>
</evidence>
<evidence type="ECO:0000313" key="1">
    <source>
        <dbReference type="EMBL" id="MFJ1269682.1"/>
    </source>
</evidence>
<dbReference type="RefSeq" id="WP_400188496.1">
    <property type="nucleotide sequence ID" value="NZ_JBGORX010000008.1"/>
</dbReference>
<keyword evidence="2" id="KW-1185">Reference proteome</keyword>
<organism evidence="1 2">
    <name type="scientific">Legionella lytica</name>
    <dbReference type="NCBI Taxonomy" id="96232"/>
    <lineage>
        <taxon>Bacteria</taxon>
        <taxon>Pseudomonadati</taxon>
        <taxon>Pseudomonadota</taxon>
        <taxon>Gammaproteobacteria</taxon>
        <taxon>Legionellales</taxon>
        <taxon>Legionellaceae</taxon>
        <taxon>Legionella</taxon>
    </lineage>
</organism>